<reference evidence="2" key="1">
    <citation type="submission" date="2023-04" db="EMBL/GenBank/DDBJ databases">
        <authorList>
            <consortium name="ELIXIR-Norway"/>
        </authorList>
    </citation>
    <scope>NUCLEOTIDE SEQUENCE [LARGE SCALE GENOMIC DNA]</scope>
</reference>
<evidence type="ECO:0000256" key="1">
    <source>
        <dbReference type="SAM" id="MobiDB-lite"/>
    </source>
</evidence>
<evidence type="ECO:0000313" key="2">
    <source>
        <dbReference type="EMBL" id="CAI9174230.1"/>
    </source>
</evidence>
<accession>A0ABN8ZL89</accession>
<dbReference type="Proteomes" id="UP001176941">
    <property type="component" value="Chromosome 4"/>
</dbReference>
<organism evidence="2 3">
    <name type="scientific">Rangifer tarandus platyrhynchus</name>
    <name type="common">Svalbard reindeer</name>
    <dbReference type="NCBI Taxonomy" id="3082113"/>
    <lineage>
        <taxon>Eukaryota</taxon>
        <taxon>Metazoa</taxon>
        <taxon>Chordata</taxon>
        <taxon>Craniata</taxon>
        <taxon>Vertebrata</taxon>
        <taxon>Euteleostomi</taxon>
        <taxon>Mammalia</taxon>
        <taxon>Eutheria</taxon>
        <taxon>Laurasiatheria</taxon>
        <taxon>Artiodactyla</taxon>
        <taxon>Ruminantia</taxon>
        <taxon>Pecora</taxon>
        <taxon>Cervidae</taxon>
        <taxon>Odocoileinae</taxon>
        <taxon>Rangifer</taxon>
    </lineage>
</organism>
<evidence type="ECO:0000313" key="3">
    <source>
        <dbReference type="Proteomes" id="UP001176941"/>
    </source>
</evidence>
<proteinExistence type="predicted"/>
<gene>
    <name evidence="2" type="ORF">MRATA1EN1_LOCUS23192</name>
</gene>
<sequence length="99" mass="10587">MCRTLGDKSLGMTHRPGSLGRPLVTEGQGVREIMCPPEGLLEIHAGRLGADPSCSPGEARSFSTTSIEVCRLYLSPAAPRDHQMSALTERKVGLLLSQV</sequence>
<feature type="region of interest" description="Disordered" evidence="1">
    <location>
        <begin position="1"/>
        <end position="23"/>
    </location>
</feature>
<dbReference type="EMBL" id="OX459940">
    <property type="protein sequence ID" value="CAI9174230.1"/>
    <property type="molecule type" value="Genomic_DNA"/>
</dbReference>
<protein>
    <submittedName>
        <fullName evidence="2">Uncharacterized protein</fullName>
    </submittedName>
</protein>
<keyword evidence="3" id="KW-1185">Reference proteome</keyword>
<name>A0ABN8ZL89_RANTA</name>